<feature type="compositionally biased region" description="Basic and acidic residues" evidence="2">
    <location>
        <begin position="429"/>
        <end position="446"/>
    </location>
</feature>
<organism evidence="4 5">
    <name type="scientific">Klebsormidium nitens</name>
    <name type="common">Green alga</name>
    <name type="synonym">Ulothrix nitens</name>
    <dbReference type="NCBI Taxonomy" id="105231"/>
    <lineage>
        <taxon>Eukaryota</taxon>
        <taxon>Viridiplantae</taxon>
        <taxon>Streptophyta</taxon>
        <taxon>Klebsormidiophyceae</taxon>
        <taxon>Klebsormidiales</taxon>
        <taxon>Klebsormidiaceae</taxon>
        <taxon>Klebsormidium</taxon>
    </lineage>
</organism>
<name>A0A1Y1HUT6_KLENI</name>
<dbReference type="GO" id="GO:0008270">
    <property type="term" value="F:zinc ion binding"/>
    <property type="evidence" value="ECO:0007669"/>
    <property type="project" value="UniProtKB-KW"/>
</dbReference>
<evidence type="ECO:0000259" key="3">
    <source>
        <dbReference type="PROSITE" id="PS50966"/>
    </source>
</evidence>
<feature type="region of interest" description="Disordered" evidence="2">
    <location>
        <begin position="127"/>
        <end position="150"/>
    </location>
</feature>
<accession>A0A1Y1HUT6</accession>
<evidence type="ECO:0000313" key="4">
    <source>
        <dbReference type="EMBL" id="GAQ82395.1"/>
    </source>
</evidence>
<dbReference type="InterPro" id="IPR007527">
    <property type="entry name" value="Znf_SWIM"/>
</dbReference>
<feature type="compositionally biased region" description="Polar residues" evidence="2">
    <location>
        <begin position="447"/>
        <end position="456"/>
    </location>
</feature>
<feature type="compositionally biased region" description="Acidic residues" evidence="2">
    <location>
        <begin position="252"/>
        <end position="263"/>
    </location>
</feature>
<sequence length="791" mass="83713">MAARAILLSREAIKKVAGNDGTFKRAIEVQASNKMTEIEFSGEQFIHGKAKCEGSSPRDVYILKFELDPSMPSARPQADCSCPSAQRGLCKHVVALLLTRADQIEAEERLRARERLAAARADATGKAVLAEDLPPPPPLEAPPPVTSAAVEGGPSEVAAVFQPMITNALAAGSALSAAGGAAEASSSRSGKRVLPPWLQPKSAKPEKGKGKGRPSAEGIADIRTLLGKKRPLEVVAKQPPRRRARGAKIVQEDSEEEGGDDEAGGSRGGDVAPRERSTRRAAVAGSRRLREVAEDEEEGGKEDDGMDDEELGRGGKTDAQRQMGGTLGVMEDTGTLGYDWENWGSIVENMRENEQETGAEASAVAQNGRKEPDSLWDGEDEDALPQRSRASSRRGQRVEEMATGRGGTRNRRRAVIEEEDEESAPVEEAGLRRGREGRGPGEESQAHRPQSAQQPNRDAPQPQAPPMTPAQAPDTEPIVPKKKKNSLFSLKNFKDAVRGLTDEEAGQLLSSMAPPQLPVSETPPLEPLFGSLPVPESVGSPTRNGELEQPHVESLPRESSPPPLLSDVVENVPTAATESGAFADVLQKDTDSSALANVLKPLAEAEAGAHEEVPAEPNAPSGEFNPLEAMLSVLNTTGSRAKRRAAKAAANTAAGAPSIAAPTGEVSAREPSALEASASAPAPPAREPLSRETPSQQIPASGERFPQSRAPLVETRRKEAEANVVMESGQPEPSGENGQLESKPRSPSRLPRVGEVGKASMEQTGSVSVAGPLKRKVKFGAMLRPQGELKA</sequence>
<feature type="region of interest" description="Disordered" evidence="2">
    <location>
        <begin position="348"/>
        <end position="490"/>
    </location>
</feature>
<feature type="domain" description="SWIM-type" evidence="3">
    <location>
        <begin position="65"/>
        <end position="101"/>
    </location>
</feature>
<feature type="region of interest" description="Disordered" evidence="2">
    <location>
        <begin position="507"/>
        <end position="567"/>
    </location>
</feature>
<dbReference type="OMA" id="KVKCTQG"/>
<evidence type="ECO:0000256" key="1">
    <source>
        <dbReference type="PROSITE-ProRule" id="PRU00325"/>
    </source>
</evidence>
<feature type="compositionally biased region" description="Low complexity" evidence="2">
    <location>
        <begin position="647"/>
        <end position="680"/>
    </location>
</feature>
<dbReference type="Pfam" id="PF04434">
    <property type="entry name" value="SWIM"/>
    <property type="match status" value="1"/>
</dbReference>
<keyword evidence="5" id="KW-1185">Reference proteome</keyword>
<keyword evidence="1" id="KW-0862">Zinc</keyword>
<dbReference type="OrthoDB" id="1963310at2759"/>
<gene>
    <name evidence="4" type="ORF">KFL_001100090</name>
</gene>
<feature type="compositionally biased region" description="Pro residues" evidence="2">
    <location>
        <begin position="133"/>
        <end position="145"/>
    </location>
</feature>
<feature type="region of interest" description="Disordered" evidence="2">
    <location>
        <begin position="182"/>
        <end position="336"/>
    </location>
</feature>
<feature type="compositionally biased region" description="Acidic residues" evidence="2">
    <location>
        <begin position="293"/>
        <end position="310"/>
    </location>
</feature>
<feature type="compositionally biased region" description="Acidic residues" evidence="2">
    <location>
        <begin position="374"/>
        <end position="383"/>
    </location>
</feature>
<dbReference type="AlphaFoldDB" id="A0A1Y1HUT6"/>
<evidence type="ECO:0000313" key="5">
    <source>
        <dbReference type="Proteomes" id="UP000054558"/>
    </source>
</evidence>
<dbReference type="Proteomes" id="UP000054558">
    <property type="component" value="Unassembled WGS sequence"/>
</dbReference>
<dbReference type="EMBL" id="DF237059">
    <property type="protein sequence ID" value="GAQ82395.1"/>
    <property type="molecule type" value="Genomic_DNA"/>
</dbReference>
<feature type="region of interest" description="Disordered" evidence="2">
    <location>
        <begin position="606"/>
        <end position="791"/>
    </location>
</feature>
<protein>
    <recommendedName>
        <fullName evidence="3">SWIM-type domain-containing protein</fullName>
    </recommendedName>
</protein>
<feature type="compositionally biased region" description="Basic and acidic residues" evidence="2">
    <location>
        <begin position="545"/>
        <end position="556"/>
    </location>
</feature>
<evidence type="ECO:0000256" key="2">
    <source>
        <dbReference type="SAM" id="MobiDB-lite"/>
    </source>
</evidence>
<keyword evidence="1" id="KW-0863">Zinc-finger</keyword>
<dbReference type="PROSITE" id="PS50966">
    <property type="entry name" value="ZF_SWIM"/>
    <property type="match status" value="1"/>
</dbReference>
<keyword evidence="1" id="KW-0479">Metal-binding</keyword>
<reference evidence="4 5" key="1">
    <citation type="journal article" date="2014" name="Nat. Commun.">
        <title>Klebsormidium flaccidum genome reveals primary factors for plant terrestrial adaptation.</title>
        <authorList>
            <person name="Hori K."/>
            <person name="Maruyama F."/>
            <person name="Fujisawa T."/>
            <person name="Togashi T."/>
            <person name="Yamamoto N."/>
            <person name="Seo M."/>
            <person name="Sato S."/>
            <person name="Yamada T."/>
            <person name="Mori H."/>
            <person name="Tajima N."/>
            <person name="Moriyama T."/>
            <person name="Ikeuchi M."/>
            <person name="Watanabe M."/>
            <person name="Wada H."/>
            <person name="Kobayashi K."/>
            <person name="Saito M."/>
            <person name="Masuda T."/>
            <person name="Sasaki-Sekimoto Y."/>
            <person name="Mashiguchi K."/>
            <person name="Awai K."/>
            <person name="Shimojima M."/>
            <person name="Masuda S."/>
            <person name="Iwai M."/>
            <person name="Nobusawa T."/>
            <person name="Narise T."/>
            <person name="Kondo S."/>
            <person name="Saito H."/>
            <person name="Sato R."/>
            <person name="Murakawa M."/>
            <person name="Ihara Y."/>
            <person name="Oshima-Yamada Y."/>
            <person name="Ohtaka K."/>
            <person name="Satoh M."/>
            <person name="Sonobe K."/>
            <person name="Ishii M."/>
            <person name="Ohtani R."/>
            <person name="Kanamori-Sato M."/>
            <person name="Honoki R."/>
            <person name="Miyazaki D."/>
            <person name="Mochizuki H."/>
            <person name="Umetsu J."/>
            <person name="Higashi K."/>
            <person name="Shibata D."/>
            <person name="Kamiya Y."/>
            <person name="Sato N."/>
            <person name="Nakamura Y."/>
            <person name="Tabata S."/>
            <person name="Ida S."/>
            <person name="Kurokawa K."/>
            <person name="Ohta H."/>
        </authorList>
    </citation>
    <scope>NUCLEOTIDE SEQUENCE [LARGE SCALE GENOMIC DNA]</scope>
    <source>
        <strain evidence="4 5">NIES-2285</strain>
    </source>
</reference>
<proteinExistence type="predicted"/>